<keyword evidence="15" id="KW-1185">Reference proteome</keyword>
<dbReference type="PANTHER" id="PTHR31598">
    <property type="entry name" value="IQ DOMAIN-CONTAINING PROTEIN D"/>
    <property type="match status" value="1"/>
</dbReference>
<organism evidence="14 15">
    <name type="scientific">Scleropages formosus</name>
    <name type="common">Asian bonytongue</name>
    <name type="synonym">Osteoglossum formosum</name>
    <dbReference type="NCBI Taxonomy" id="113540"/>
    <lineage>
        <taxon>Eukaryota</taxon>
        <taxon>Metazoa</taxon>
        <taxon>Chordata</taxon>
        <taxon>Craniata</taxon>
        <taxon>Vertebrata</taxon>
        <taxon>Euteleostomi</taxon>
        <taxon>Actinopterygii</taxon>
        <taxon>Neopterygii</taxon>
        <taxon>Teleostei</taxon>
        <taxon>Osteoglossocephala</taxon>
        <taxon>Osteoglossomorpha</taxon>
        <taxon>Osteoglossiformes</taxon>
        <taxon>Osteoglossidae</taxon>
        <taxon>Scleropages</taxon>
    </lineage>
</organism>
<reference evidence="14" key="3">
    <citation type="submission" date="2025-09" db="UniProtKB">
        <authorList>
            <consortium name="Ensembl"/>
        </authorList>
    </citation>
    <scope>IDENTIFICATION</scope>
</reference>
<keyword evidence="5" id="KW-0963">Cytoplasm</keyword>
<gene>
    <name evidence="14" type="primary">LOC108927526</name>
</gene>
<dbReference type="Proteomes" id="UP000694397">
    <property type="component" value="Chromosome 21"/>
</dbReference>
<protein>
    <recommendedName>
        <fullName evidence="4">Dynein regulatory complex protein 10</fullName>
    </recommendedName>
    <alternativeName>
        <fullName evidence="10">IQ domain-containing protein D</fullName>
    </alternativeName>
</protein>
<dbReference type="CDD" id="cd23767">
    <property type="entry name" value="IQCD"/>
    <property type="match status" value="1"/>
</dbReference>
<keyword evidence="9" id="KW-0966">Cell projection</keyword>
<evidence type="ECO:0000256" key="9">
    <source>
        <dbReference type="ARBA" id="ARBA00023273"/>
    </source>
</evidence>
<evidence type="ECO:0000256" key="6">
    <source>
        <dbReference type="ARBA" id="ARBA00022846"/>
    </source>
</evidence>
<keyword evidence="6" id="KW-0282">Flagellum</keyword>
<evidence type="ECO:0000256" key="4">
    <source>
        <dbReference type="ARBA" id="ARBA00021752"/>
    </source>
</evidence>
<feature type="region of interest" description="Disordered" evidence="13">
    <location>
        <begin position="426"/>
        <end position="445"/>
    </location>
</feature>
<dbReference type="InterPro" id="IPR042815">
    <property type="entry name" value="DRC10"/>
</dbReference>
<sequence length="445" mass="51006">MIELPVFINFPCARARTSCLVKLIVKVLGRFHLGVEVVMLWYPCGNGVMMLWGCYPPPRLFPRSAAWTIIKKVDKGTSSCVMMQRIAGVLDECIQKVERVCLLPALLADLESRSAALGDELAVALQEHRRLSERMAVRSPNQPKTESEERKALEQEFQSSLRDVLQQLQSSPAAGQALQSWRLCESSQQLVQGLKELQGVLLAKLLTNPAEERDRSRYTQEVTLRHRDNAELVSALEAEVAAAVRDRDTEISKKNDIIRNLKSSLYHMEKGCEDFVLRTQSEAERQGQSDRKSSEGRQMRLREELAGLRTQLNSLVAANRDVEMGFRKRKYKVETEIDNWIQKYDADMSEKQSELEELSASYAKEKEELRDLEERYTILEVEFRQIVEEKRLAKERKEQEERELAIKGSAALVIQAYWRGHNVRKAVRTKSKGKKGKKVKDQNSK</sequence>
<dbReference type="PROSITE" id="PS50096">
    <property type="entry name" value="IQ"/>
    <property type="match status" value="1"/>
</dbReference>
<name>A0A8C9R9H9_SCLFO</name>
<accession>A0A8C9R9H9</accession>
<dbReference type="GeneTree" id="ENSGT00730000111354"/>
<dbReference type="SMART" id="SM00015">
    <property type="entry name" value="IQ"/>
    <property type="match status" value="1"/>
</dbReference>
<keyword evidence="8" id="KW-0206">Cytoskeleton</keyword>
<comment type="subcellular location">
    <subcellularLocation>
        <location evidence="2">Cytoplasm</location>
        <location evidence="2">Cytoskeleton</location>
        <location evidence="2">Flagellum axoneme</location>
    </subcellularLocation>
</comment>
<evidence type="ECO:0000256" key="1">
    <source>
        <dbReference type="ARBA" id="ARBA00003029"/>
    </source>
</evidence>
<comment type="function">
    <text evidence="1">Component of the nexin-dynein regulatory complex (N-DRC), a key regulator of ciliary/flagellar motility which maintains the alignment and integrity of the distal axoneme and regulates microtubule sliding in motile axonemes.</text>
</comment>
<evidence type="ECO:0000256" key="3">
    <source>
        <dbReference type="ARBA" id="ARBA00009071"/>
    </source>
</evidence>
<evidence type="ECO:0000256" key="11">
    <source>
        <dbReference type="ARBA" id="ARBA00046836"/>
    </source>
</evidence>
<evidence type="ECO:0000256" key="13">
    <source>
        <dbReference type="SAM" id="MobiDB-lite"/>
    </source>
</evidence>
<dbReference type="InterPro" id="IPR000048">
    <property type="entry name" value="IQ_motif_EF-hand-BS"/>
</dbReference>
<evidence type="ECO:0000256" key="5">
    <source>
        <dbReference type="ARBA" id="ARBA00022490"/>
    </source>
</evidence>
<comment type="subunit">
    <text evidence="11">Component of the nexin-dynein regulatory complex (N-DRC). Interacts with CFAP52.</text>
</comment>
<proteinExistence type="inferred from homology"/>
<dbReference type="Gene3D" id="1.20.5.190">
    <property type="match status" value="1"/>
</dbReference>
<keyword evidence="12" id="KW-0175">Coiled coil</keyword>
<dbReference type="PANTHER" id="PTHR31598:SF1">
    <property type="entry name" value="DYNEIN REGULATORY COMPLEX PROTEIN 10"/>
    <property type="match status" value="1"/>
</dbReference>
<evidence type="ECO:0000256" key="2">
    <source>
        <dbReference type="ARBA" id="ARBA00004611"/>
    </source>
</evidence>
<dbReference type="OrthoDB" id="536093at2759"/>
<evidence type="ECO:0000256" key="7">
    <source>
        <dbReference type="ARBA" id="ARBA00023069"/>
    </source>
</evidence>
<dbReference type="Ensembl" id="ENSSFOT00015008422.2">
    <property type="protein sequence ID" value="ENSSFOP00015008305.2"/>
    <property type="gene ID" value="ENSSFOG00015005407.2"/>
</dbReference>
<comment type="similarity">
    <text evidence="3">Belongs to the DRC10 family.</text>
</comment>
<feature type="compositionally biased region" description="Basic residues" evidence="13">
    <location>
        <begin position="426"/>
        <end position="438"/>
    </location>
</feature>
<evidence type="ECO:0000256" key="8">
    <source>
        <dbReference type="ARBA" id="ARBA00023212"/>
    </source>
</evidence>
<feature type="coiled-coil region" evidence="12">
    <location>
        <begin position="341"/>
        <end position="403"/>
    </location>
</feature>
<reference evidence="14" key="2">
    <citation type="submission" date="2025-08" db="UniProtKB">
        <authorList>
            <consortium name="Ensembl"/>
        </authorList>
    </citation>
    <scope>IDENTIFICATION</scope>
</reference>
<dbReference type="AlphaFoldDB" id="A0A8C9R9H9"/>
<evidence type="ECO:0000256" key="12">
    <source>
        <dbReference type="SAM" id="Coils"/>
    </source>
</evidence>
<evidence type="ECO:0000313" key="15">
    <source>
        <dbReference type="Proteomes" id="UP000694397"/>
    </source>
</evidence>
<keyword evidence="7" id="KW-0969">Cilium</keyword>
<reference evidence="14 15" key="1">
    <citation type="submission" date="2019-04" db="EMBL/GenBank/DDBJ databases">
        <authorList>
            <consortium name="Wellcome Sanger Institute Data Sharing"/>
        </authorList>
    </citation>
    <scope>NUCLEOTIDE SEQUENCE [LARGE SCALE GENOMIC DNA]</scope>
</reference>
<evidence type="ECO:0000313" key="14">
    <source>
        <dbReference type="Ensembl" id="ENSSFOP00015008305.2"/>
    </source>
</evidence>
<dbReference type="Pfam" id="PF00612">
    <property type="entry name" value="IQ"/>
    <property type="match status" value="1"/>
</dbReference>
<evidence type="ECO:0000256" key="10">
    <source>
        <dbReference type="ARBA" id="ARBA00032180"/>
    </source>
</evidence>